<evidence type="ECO:0000313" key="3">
    <source>
        <dbReference type="Proteomes" id="UP001189624"/>
    </source>
</evidence>
<feature type="compositionally biased region" description="Low complexity" evidence="1">
    <location>
        <begin position="45"/>
        <end position="56"/>
    </location>
</feature>
<evidence type="ECO:0000313" key="2">
    <source>
        <dbReference type="EMBL" id="CAJ1926461.1"/>
    </source>
</evidence>
<dbReference type="EMBL" id="OY731399">
    <property type="protein sequence ID" value="CAJ1926461.1"/>
    <property type="molecule type" value="Genomic_DNA"/>
</dbReference>
<dbReference type="PANTHER" id="PTHR12069">
    <property type="entry name" value="DNA-DIRECTED RNA POLYMERASES III 80 KDA POLYPEPTIDE RNA POLYMERASE III SUBUNIT 5"/>
    <property type="match status" value="1"/>
</dbReference>
<dbReference type="Proteomes" id="UP001189624">
    <property type="component" value="Chromosome 2"/>
</dbReference>
<reference evidence="2" key="1">
    <citation type="submission" date="2023-10" db="EMBL/GenBank/DDBJ databases">
        <authorList>
            <person name="Domelevo Entfellner J.-B."/>
        </authorList>
    </citation>
    <scope>NUCLEOTIDE SEQUENCE</scope>
</reference>
<protein>
    <recommendedName>
        <fullName evidence="4">DNA-directed RNA polymerase III subunit RPC5</fullName>
    </recommendedName>
</protein>
<dbReference type="Pfam" id="PF04801">
    <property type="entry name" value="RPC5"/>
    <property type="match status" value="1"/>
</dbReference>
<accession>A0AA86RSG8</accession>
<feature type="region of interest" description="Disordered" evidence="1">
    <location>
        <begin position="554"/>
        <end position="582"/>
    </location>
</feature>
<gene>
    <name evidence="2" type="ORF">AYBTSS11_LOCUS3979</name>
</gene>
<feature type="compositionally biased region" description="Polar residues" evidence="1">
    <location>
        <begin position="569"/>
        <end position="582"/>
    </location>
</feature>
<sequence>MDLDDLDEAPIKATSRVSKFAPKSSKLKPKPKGEPVPKPEPQSQPEPSISKSEPQEFVANIKKNEDGEETVPTTHIKHELNTTVPMETEPKSEHEGKEEPGRDDPMDEDNLEDTVVREIDVFFSPSVDAETKVRLKPESSEVELDLSIDLESSNIDTEFASKYNITKQTYATSWKPSRADGRAATATGLLMGNKLRPKLQHLNSGGSKRKSVVSAGANATVKIEGSNEEKSAATSKQNKQTEPSVIEQKNDGDELALVWIIPVSTVHLSASSWLSFNTKSIAPQTRPVYYFHMEVMTRPCRLVAGKSASSVLRVTFPFFLYWLPLKYHSCKSDISSGYLQQMVTQESSPINFTMKAYDYVTALCPGGTSNNLPKGPSKRDLLSLPVEERLKKMLEKYPPQRFSALKHFAPEYSEEELLQFLQQHAILLWGLWTAKSSLLFPNGGAESLARDYVLLLFSKNLKVHSSDFNVRGELTTHVKDFLKLFGLETSDIDKSAGQPNPYWKFKQHPDESFKKLYPDIVEKQENLFKSLEQHLPGIVSNVGKRKLGKRAVANQGVNSEPLKSESSDQRVTSLGGVSTGKMTMSNETRHALPIALKKLFQTHKVCSFKVICQGLREMAVSKAMLSKGDSKIAVDAAHSLDGPQNELMAVISEVACEIHGSYVLKSSQDDPFRDVVIDMLRGSGPNAKLKKAEILEAARRKLGREVPNNEYNKVMSELCVSKGSVWVLRSGDGINQ</sequence>
<name>A0AA86RSG8_9FABA</name>
<feature type="compositionally biased region" description="Basic and acidic residues" evidence="1">
    <location>
        <begin position="88"/>
        <end position="104"/>
    </location>
</feature>
<dbReference type="AlphaFoldDB" id="A0AA86RSG8"/>
<dbReference type="Gramene" id="rna-AYBTSS11_LOCUS3979">
    <property type="protein sequence ID" value="CAJ1926461.1"/>
    <property type="gene ID" value="gene-AYBTSS11_LOCUS3979"/>
</dbReference>
<proteinExistence type="predicted"/>
<evidence type="ECO:0000256" key="1">
    <source>
        <dbReference type="SAM" id="MobiDB-lite"/>
    </source>
</evidence>
<keyword evidence="3" id="KW-1185">Reference proteome</keyword>
<organism evidence="2 3">
    <name type="scientific">Sphenostylis stenocarpa</name>
    <dbReference type="NCBI Taxonomy" id="92480"/>
    <lineage>
        <taxon>Eukaryota</taxon>
        <taxon>Viridiplantae</taxon>
        <taxon>Streptophyta</taxon>
        <taxon>Embryophyta</taxon>
        <taxon>Tracheophyta</taxon>
        <taxon>Spermatophyta</taxon>
        <taxon>Magnoliopsida</taxon>
        <taxon>eudicotyledons</taxon>
        <taxon>Gunneridae</taxon>
        <taxon>Pentapetalae</taxon>
        <taxon>rosids</taxon>
        <taxon>fabids</taxon>
        <taxon>Fabales</taxon>
        <taxon>Fabaceae</taxon>
        <taxon>Papilionoideae</taxon>
        <taxon>50 kb inversion clade</taxon>
        <taxon>NPAAA clade</taxon>
        <taxon>indigoferoid/millettioid clade</taxon>
        <taxon>Phaseoleae</taxon>
        <taxon>Sphenostylis</taxon>
    </lineage>
</organism>
<evidence type="ECO:0008006" key="4">
    <source>
        <dbReference type="Google" id="ProtNLM"/>
    </source>
</evidence>
<feature type="compositionally biased region" description="Polar residues" evidence="1">
    <location>
        <begin position="232"/>
        <end position="243"/>
    </location>
</feature>
<feature type="region of interest" description="Disordered" evidence="1">
    <location>
        <begin position="1"/>
        <end position="109"/>
    </location>
</feature>
<dbReference type="GO" id="GO:0042797">
    <property type="term" value="P:tRNA transcription by RNA polymerase III"/>
    <property type="evidence" value="ECO:0007669"/>
    <property type="project" value="TreeGrafter"/>
</dbReference>
<dbReference type="GO" id="GO:0005666">
    <property type="term" value="C:RNA polymerase III complex"/>
    <property type="evidence" value="ECO:0007669"/>
    <property type="project" value="TreeGrafter"/>
</dbReference>
<dbReference type="InterPro" id="IPR006886">
    <property type="entry name" value="RNA_pol_III_Rpc5"/>
</dbReference>
<feature type="region of interest" description="Disordered" evidence="1">
    <location>
        <begin position="223"/>
        <end position="247"/>
    </location>
</feature>
<dbReference type="PANTHER" id="PTHR12069:SF0">
    <property type="entry name" value="DNA-DIRECTED RNA POLYMERASE III SUBUNIT RPC5"/>
    <property type="match status" value="1"/>
</dbReference>